<evidence type="ECO:0000313" key="2">
    <source>
        <dbReference type="Proteomes" id="UP000305948"/>
    </source>
</evidence>
<dbReference type="Proteomes" id="UP000305948">
    <property type="component" value="Unassembled WGS sequence"/>
</dbReference>
<dbReference type="AlphaFoldDB" id="A0A5C3MRR3"/>
<accession>A0A5C3MRR3</accession>
<feature type="non-terminal residue" evidence="1">
    <location>
        <position position="234"/>
    </location>
</feature>
<reference evidence="1 2" key="1">
    <citation type="journal article" date="2019" name="Nat. Ecol. Evol.">
        <title>Megaphylogeny resolves global patterns of mushroom evolution.</title>
        <authorList>
            <person name="Varga T."/>
            <person name="Krizsan K."/>
            <person name="Foldi C."/>
            <person name="Dima B."/>
            <person name="Sanchez-Garcia M."/>
            <person name="Sanchez-Ramirez S."/>
            <person name="Szollosi G.J."/>
            <person name="Szarkandi J.G."/>
            <person name="Papp V."/>
            <person name="Albert L."/>
            <person name="Andreopoulos W."/>
            <person name="Angelini C."/>
            <person name="Antonin V."/>
            <person name="Barry K.W."/>
            <person name="Bougher N.L."/>
            <person name="Buchanan P."/>
            <person name="Buyck B."/>
            <person name="Bense V."/>
            <person name="Catcheside P."/>
            <person name="Chovatia M."/>
            <person name="Cooper J."/>
            <person name="Damon W."/>
            <person name="Desjardin D."/>
            <person name="Finy P."/>
            <person name="Geml J."/>
            <person name="Haridas S."/>
            <person name="Hughes K."/>
            <person name="Justo A."/>
            <person name="Karasinski D."/>
            <person name="Kautmanova I."/>
            <person name="Kiss B."/>
            <person name="Kocsube S."/>
            <person name="Kotiranta H."/>
            <person name="LaButti K.M."/>
            <person name="Lechner B.E."/>
            <person name="Liimatainen K."/>
            <person name="Lipzen A."/>
            <person name="Lukacs Z."/>
            <person name="Mihaltcheva S."/>
            <person name="Morgado L.N."/>
            <person name="Niskanen T."/>
            <person name="Noordeloos M.E."/>
            <person name="Ohm R.A."/>
            <person name="Ortiz-Santana B."/>
            <person name="Ovrebo C."/>
            <person name="Racz N."/>
            <person name="Riley R."/>
            <person name="Savchenko A."/>
            <person name="Shiryaev A."/>
            <person name="Soop K."/>
            <person name="Spirin V."/>
            <person name="Szebenyi C."/>
            <person name="Tomsovsky M."/>
            <person name="Tulloss R.E."/>
            <person name="Uehling J."/>
            <person name="Grigoriev I.V."/>
            <person name="Vagvolgyi C."/>
            <person name="Papp T."/>
            <person name="Martin F.M."/>
            <person name="Miettinen O."/>
            <person name="Hibbett D.S."/>
            <person name="Nagy L.G."/>
        </authorList>
    </citation>
    <scope>NUCLEOTIDE SEQUENCE [LARGE SCALE GENOMIC DNA]</scope>
    <source>
        <strain evidence="1 2">OMC1185</strain>
    </source>
</reference>
<organism evidence="1 2">
    <name type="scientific">Heliocybe sulcata</name>
    <dbReference type="NCBI Taxonomy" id="5364"/>
    <lineage>
        <taxon>Eukaryota</taxon>
        <taxon>Fungi</taxon>
        <taxon>Dikarya</taxon>
        <taxon>Basidiomycota</taxon>
        <taxon>Agaricomycotina</taxon>
        <taxon>Agaricomycetes</taxon>
        <taxon>Gloeophyllales</taxon>
        <taxon>Gloeophyllaceae</taxon>
        <taxon>Heliocybe</taxon>
    </lineage>
</organism>
<name>A0A5C3MRR3_9AGAM</name>
<dbReference type="OrthoDB" id="3305714at2759"/>
<gene>
    <name evidence="1" type="ORF">OE88DRAFT_1811292</name>
</gene>
<protein>
    <submittedName>
        <fullName evidence="1">Uncharacterized protein</fullName>
    </submittedName>
</protein>
<proteinExistence type="predicted"/>
<sequence>MAPATPPKKDKIIKVKPSVKDSPKARAGIQLVAPLKRWQRHKTSKAKMPFARYTDAREESYLNRLATSVMVKQSGLTERRIQHGMYIQENGALHFKREETPPPEDADEEWGWVPDEDDPMFHSLALDQRKSWTDEARRAYATLRQSKGATCTDLLTRSLRSGPGLALQFASYSSVVWNQQLYIKHTNNRQPSFAYAHVASLLRSLELGYTVNSSTEHAKCMASDAHVIRAVVAY</sequence>
<evidence type="ECO:0000313" key="1">
    <source>
        <dbReference type="EMBL" id="TFK47096.1"/>
    </source>
</evidence>
<dbReference type="EMBL" id="ML213525">
    <property type="protein sequence ID" value="TFK47096.1"/>
    <property type="molecule type" value="Genomic_DNA"/>
</dbReference>
<keyword evidence="2" id="KW-1185">Reference proteome</keyword>